<dbReference type="InterPro" id="IPR025020">
    <property type="entry name" value="DUF3908"/>
</dbReference>
<accession>A0ABX2ZV89</accession>
<sequence length="142" mass="16829">MVFDTTVFKEWLDRRDFGEKSSGFHKLMSRLNELVEEKDIKFLYPKNLFDGKDKHEFIAFLENKLLLCTLQETEIKFQLINYSRIEYIEINEAQNQYDATILTIKVNQIGDIILNSLEDSNEHWVNEYSKGIKSLFKVLVVN</sequence>
<keyword evidence="2" id="KW-1185">Reference proteome</keyword>
<evidence type="ECO:0000313" key="2">
    <source>
        <dbReference type="Proteomes" id="UP000094580"/>
    </source>
</evidence>
<dbReference type="EMBL" id="MDKC01000001">
    <property type="protein sequence ID" value="ODG93725.1"/>
    <property type="molecule type" value="Genomic_DNA"/>
</dbReference>
<reference evidence="1 2" key="1">
    <citation type="submission" date="2016-07" db="EMBL/GenBank/DDBJ databases">
        <authorList>
            <person name="Townsley L."/>
            <person name="Shank E.A."/>
        </authorList>
    </citation>
    <scope>NUCLEOTIDE SEQUENCE [LARGE SCALE GENOMIC DNA]</scope>
    <source>
        <strain evidence="1 2">CH01</strain>
    </source>
</reference>
<dbReference type="Proteomes" id="UP000094580">
    <property type="component" value="Unassembled WGS sequence"/>
</dbReference>
<name>A0ABX2ZV89_9BACI</name>
<proteinExistence type="predicted"/>
<gene>
    <name evidence="1" type="ORF">BED47_00715</name>
</gene>
<organism evidence="1 2">
    <name type="scientific">Gottfriedia luciferensis</name>
    <dbReference type="NCBI Taxonomy" id="178774"/>
    <lineage>
        <taxon>Bacteria</taxon>
        <taxon>Bacillati</taxon>
        <taxon>Bacillota</taxon>
        <taxon>Bacilli</taxon>
        <taxon>Bacillales</taxon>
        <taxon>Bacillaceae</taxon>
        <taxon>Gottfriedia</taxon>
    </lineage>
</organism>
<comment type="caution">
    <text evidence="1">The sequence shown here is derived from an EMBL/GenBank/DDBJ whole genome shotgun (WGS) entry which is preliminary data.</text>
</comment>
<protein>
    <submittedName>
        <fullName evidence="1">Uncharacterized protein</fullName>
    </submittedName>
</protein>
<evidence type="ECO:0000313" key="1">
    <source>
        <dbReference type="EMBL" id="ODG93725.1"/>
    </source>
</evidence>
<dbReference type="Pfam" id="PF13048">
    <property type="entry name" value="DUF3908"/>
    <property type="match status" value="1"/>
</dbReference>
<dbReference type="RefSeq" id="WP_069031910.1">
    <property type="nucleotide sequence ID" value="NZ_MDKC01000001.1"/>
</dbReference>